<dbReference type="Proteomes" id="UP000006755">
    <property type="component" value="Unassembled WGS sequence"/>
</dbReference>
<evidence type="ECO:0000256" key="1">
    <source>
        <dbReference type="ARBA" id="ARBA00023277"/>
    </source>
</evidence>
<dbReference type="GO" id="GO:0008865">
    <property type="term" value="F:fructokinase activity"/>
    <property type="evidence" value="ECO:0007669"/>
    <property type="project" value="UniProtKB-EC"/>
</dbReference>
<gene>
    <name evidence="2" type="ORF">B3C1_06764</name>
</gene>
<sequence>MRIGVDLGGTKTEVVVLDQRGQVVFQKRQPSPRGNYAQTLSSIAALVKEASSVISTPATLGVGIPGVLDKASGRVRNASATWLNGMPLAKDLATLLGQPVRVANDADCFTVSEAVDGAGHGASVVFGVILGTGCGGGIAVNGRPLTGPNGLTGEWGHTPLPWPRQDERPVPACFCGKSGCLEQYLSGPGVSRDYQVRAGQHLDVAAIVERMRQGEAQAVSAWHAFIDRLARGLSQVINILDPDAIVIGGGLSNIDEIYAQLPASLTAYVLGGECITPIVKAHHGDASGVRGAAWLWPL</sequence>
<dbReference type="InterPro" id="IPR043129">
    <property type="entry name" value="ATPase_NBD"/>
</dbReference>
<keyword evidence="3" id="KW-1185">Reference proteome</keyword>
<dbReference type="InterPro" id="IPR049874">
    <property type="entry name" value="ROK_cs"/>
</dbReference>
<dbReference type="Gene3D" id="3.30.420.40">
    <property type="match status" value="2"/>
</dbReference>
<dbReference type="OrthoDB" id="9810372at2"/>
<dbReference type="EMBL" id="AMRI01000008">
    <property type="protein sequence ID" value="EKE75357.1"/>
    <property type="molecule type" value="Genomic_DNA"/>
</dbReference>
<dbReference type="PROSITE" id="PS01125">
    <property type="entry name" value="ROK"/>
    <property type="match status" value="1"/>
</dbReference>
<evidence type="ECO:0000313" key="3">
    <source>
        <dbReference type="Proteomes" id="UP000006755"/>
    </source>
</evidence>
<name>K2JLR2_9GAMM</name>
<reference evidence="2 3" key="1">
    <citation type="journal article" date="2012" name="J. Bacteriol.">
        <title>Genome Sequence of Gallaecimonas xiamenensis Type Strain 3-C-1.</title>
        <authorList>
            <person name="Lai Q."/>
            <person name="Wang L."/>
            <person name="Wang W."/>
            <person name="Shao Z."/>
        </authorList>
    </citation>
    <scope>NUCLEOTIDE SEQUENCE [LARGE SCALE GENOMIC DNA]</scope>
    <source>
        <strain evidence="2 3">3-C-1</strain>
    </source>
</reference>
<dbReference type="CDD" id="cd24066">
    <property type="entry name" value="ASKHA_NBD_ROK_EcFRK-like"/>
    <property type="match status" value="1"/>
</dbReference>
<accession>K2JLR2</accession>
<proteinExistence type="predicted"/>
<protein>
    <submittedName>
        <fullName evidence="2">Fructokinase</fullName>
        <ecNumber evidence="2">2.7.1.4</ecNumber>
    </submittedName>
</protein>
<dbReference type="InterPro" id="IPR000600">
    <property type="entry name" value="ROK"/>
</dbReference>
<dbReference type="Pfam" id="PF00480">
    <property type="entry name" value="ROK"/>
    <property type="match status" value="1"/>
</dbReference>
<dbReference type="PANTHER" id="PTHR18964:SF174">
    <property type="entry name" value="D-ALLOSE KINASE-RELATED"/>
    <property type="match status" value="1"/>
</dbReference>
<dbReference type="SUPFAM" id="SSF53067">
    <property type="entry name" value="Actin-like ATPase domain"/>
    <property type="match status" value="1"/>
</dbReference>
<keyword evidence="2" id="KW-0418">Kinase</keyword>
<dbReference type="STRING" id="745411.B3C1_06764"/>
<dbReference type="PANTHER" id="PTHR18964">
    <property type="entry name" value="ROK (REPRESSOR, ORF, KINASE) FAMILY"/>
    <property type="match status" value="1"/>
</dbReference>
<dbReference type="EC" id="2.7.1.4" evidence="2"/>
<evidence type="ECO:0000313" key="2">
    <source>
        <dbReference type="EMBL" id="EKE75357.1"/>
    </source>
</evidence>
<organism evidence="2 3">
    <name type="scientific">Gallaecimonas xiamenensis 3-C-1</name>
    <dbReference type="NCBI Taxonomy" id="745411"/>
    <lineage>
        <taxon>Bacteria</taxon>
        <taxon>Pseudomonadati</taxon>
        <taxon>Pseudomonadota</taxon>
        <taxon>Gammaproteobacteria</taxon>
        <taxon>Enterobacterales</taxon>
        <taxon>Gallaecimonadaceae</taxon>
        <taxon>Gallaecimonas</taxon>
    </lineage>
</organism>
<keyword evidence="2" id="KW-0808">Transferase</keyword>
<dbReference type="RefSeq" id="WP_008483775.1">
    <property type="nucleotide sequence ID" value="NZ_AMRI01000008.1"/>
</dbReference>
<dbReference type="PATRIC" id="fig|745411.4.peg.1339"/>
<keyword evidence="1" id="KW-0119">Carbohydrate metabolism</keyword>
<dbReference type="eggNOG" id="COG1940">
    <property type="taxonomic scope" value="Bacteria"/>
</dbReference>
<dbReference type="AlphaFoldDB" id="K2JLR2"/>
<comment type="caution">
    <text evidence="2">The sequence shown here is derived from an EMBL/GenBank/DDBJ whole genome shotgun (WGS) entry which is preliminary data.</text>
</comment>